<sequence>MKTSPMCLFNSPNKIRLDNPVATHKTPKIGRALPKDLSEQDVEALIQAPDVTTALGLRDRAMFEVKAIKNVLYL</sequence>
<name>A0A7R9LAE9_9ACAR</name>
<organism evidence="1">
    <name type="scientific">Oppiella nova</name>
    <dbReference type="NCBI Taxonomy" id="334625"/>
    <lineage>
        <taxon>Eukaryota</taxon>
        <taxon>Metazoa</taxon>
        <taxon>Ecdysozoa</taxon>
        <taxon>Arthropoda</taxon>
        <taxon>Chelicerata</taxon>
        <taxon>Arachnida</taxon>
        <taxon>Acari</taxon>
        <taxon>Acariformes</taxon>
        <taxon>Sarcoptiformes</taxon>
        <taxon>Oribatida</taxon>
        <taxon>Brachypylina</taxon>
        <taxon>Oppioidea</taxon>
        <taxon>Oppiidae</taxon>
        <taxon>Oppiella</taxon>
    </lineage>
</organism>
<gene>
    <name evidence="1" type="ORF">ONB1V03_LOCUS594</name>
</gene>
<dbReference type="AlphaFoldDB" id="A0A7R9LAE9"/>
<dbReference type="OrthoDB" id="2361793at2759"/>
<protein>
    <submittedName>
        <fullName evidence="1">Uncharacterized protein</fullName>
    </submittedName>
</protein>
<proteinExistence type="predicted"/>
<dbReference type="Proteomes" id="UP000728032">
    <property type="component" value="Unassembled WGS sequence"/>
</dbReference>
<reference evidence="1" key="1">
    <citation type="submission" date="2020-11" db="EMBL/GenBank/DDBJ databases">
        <authorList>
            <person name="Tran Van P."/>
        </authorList>
    </citation>
    <scope>NUCLEOTIDE SEQUENCE</scope>
</reference>
<dbReference type="EMBL" id="OC914871">
    <property type="protein sequence ID" value="CAD7637065.1"/>
    <property type="molecule type" value="Genomic_DNA"/>
</dbReference>
<keyword evidence="2" id="KW-1185">Reference proteome</keyword>
<evidence type="ECO:0000313" key="1">
    <source>
        <dbReference type="EMBL" id="CAD7637065.1"/>
    </source>
</evidence>
<dbReference type="EMBL" id="CAJPVJ010000046">
    <property type="protein sequence ID" value="CAG2159532.1"/>
    <property type="molecule type" value="Genomic_DNA"/>
</dbReference>
<evidence type="ECO:0000313" key="2">
    <source>
        <dbReference type="Proteomes" id="UP000728032"/>
    </source>
</evidence>
<accession>A0A7R9LAE9</accession>